<reference evidence="2" key="2">
    <citation type="journal article" date="2014" name="ISME J.">
        <title>Microbial stratification in low pH oxic and suboxic macroscopic growths along an acid mine drainage.</title>
        <authorList>
            <person name="Mendez-Garcia C."/>
            <person name="Mesa V."/>
            <person name="Sprenger R.R."/>
            <person name="Richter M."/>
            <person name="Diez M.S."/>
            <person name="Solano J."/>
            <person name="Bargiela R."/>
            <person name="Golyshina O.V."/>
            <person name="Manteca A."/>
            <person name="Ramos J.L."/>
            <person name="Gallego J.R."/>
            <person name="Llorente I."/>
            <person name="Martins Dos Santos V.A."/>
            <person name="Jensen O.N."/>
            <person name="Pelaez A.I."/>
            <person name="Sanchez J."/>
            <person name="Ferrer M."/>
        </authorList>
    </citation>
    <scope>NUCLEOTIDE SEQUENCE</scope>
</reference>
<dbReference type="SUPFAM" id="SSF158372">
    <property type="entry name" value="AF1782-like"/>
    <property type="match status" value="1"/>
</dbReference>
<comment type="caution">
    <text evidence="2">The sequence shown here is derived from an EMBL/GenBank/DDBJ whole genome shotgun (WGS) entry which is preliminary data.</text>
</comment>
<dbReference type="EMBL" id="AUZX01015743">
    <property type="protein sequence ID" value="EQD28120.1"/>
    <property type="molecule type" value="Genomic_DNA"/>
</dbReference>
<feature type="domain" description="DUF357" evidence="1">
    <location>
        <begin position="12"/>
        <end position="84"/>
    </location>
</feature>
<organism evidence="2">
    <name type="scientific">mine drainage metagenome</name>
    <dbReference type="NCBI Taxonomy" id="410659"/>
    <lineage>
        <taxon>unclassified sequences</taxon>
        <taxon>metagenomes</taxon>
        <taxon>ecological metagenomes</taxon>
    </lineage>
</organism>
<proteinExistence type="predicted"/>
<dbReference type="InterPro" id="IPR036809">
    <property type="entry name" value="AF1782-like_sf"/>
</dbReference>
<name>T0ZER0_9ZZZZ</name>
<dbReference type="InterPro" id="IPR023140">
    <property type="entry name" value="DUF357"/>
</dbReference>
<accession>T0ZER0</accession>
<dbReference type="Gene3D" id="1.20.1270.90">
    <property type="entry name" value="AF1782-like"/>
    <property type="match status" value="1"/>
</dbReference>
<evidence type="ECO:0000259" key="1">
    <source>
        <dbReference type="Pfam" id="PF04010"/>
    </source>
</evidence>
<reference evidence="2" key="1">
    <citation type="submission" date="2013-08" db="EMBL/GenBank/DDBJ databases">
        <authorList>
            <person name="Mendez C."/>
            <person name="Richter M."/>
            <person name="Ferrer M."/>
            <person name="Sanchez J."/>
        </authorList>
    </citation>
    <scope>NUCLEOTIDE SEQUENCE</scope>
</reference>
<gene>
    <name evidence="2" type="ORF">B1A_21299</name>
</gene>
<dbReference type="Pfam" id="PF04010">
    <property type="entry name" value="DUF357"/>
    <property type="match status" value="1"/>
</dbReference>
<dbReference type="AlphaFoldDB" id="T0ZER0"/>
<evidence type="ECO:0000313" key="2">
    <source>
        <dbReference type="EMBL" id="EQD28120.1"/>
    </source>
</evidence>
<sequence length="97" mass="11500">MIDKELEDRVKKYIELETEALKKIDISVPENSFLKVYTDDLMNMVRSYFDDAKHFFKKGDYINSLSCLNYSYGWLDSGIRLGVIEGKSDYRLFTMYK</sequence>
<protein>
    <submittedName>
        <fullName evidence="2">Protein containing DUF357</fullName>
    </submittedName>
</protein>